<gene>
    <name evidence="1" type="ORF">TRIP_B330044</name>
</gene>
<dbReference type="AlphaFoldDB" id="A0A653A790"/>
<sequence length="96" mass="10347">MKPRRFQSSDIAASRRTALPVRIPQGRAISFIDKKFRCVHLRPKKCLSINLTSPPADFPPKGKGTVSQAAPSGCTLKSGIGVEPLPRGFRDQCGSG</sequence>
<protein>
    <submittedName>
        <fullName evidence="1">Uncharacterized protein</fullName>
    </submittedName>
</protein>
<organism evidence="1">
    <name type="scientific">Uncultured Desulfatiglans sp</name>
    <dbReference type="NCBI Taxonomy" id="1748965"/>
    <lineage>
        <taxon>Bacteria</taxon>
        <taxon>Pseudomonadati</taxon>
        <taxon>Thermodesulfobacteriota</taxon>
        <taxon>Desulfobacteria</taxon>
        <taxon>Desulfatiglandales</taxon>
        <taxon>Desulfatiglandaceae</taxon>
        <taxon>Desulfatiglans</taxon>
        <taxon>environmental samples</taxon>
    </lineage>
</organism>
<evidence type="ECO:0000313" key="1">
    <source>
        <dbReference type="EMBL" id="VBB43854.1"/>
    </source>
</evidence>
<name>A0A653A790_UNCDX</name>
<proteinExistence type="predicted"/>
<reference evidence="1" key="1">
    <citation type="submission" date="2018-07" db="EMBL/GenBank/DDBJ databases">
        <authorList>
            <consortium name="Genoscope - CEA"/>
            <person name="William W."/>
        </authorList>
    </citation>
    <scope>NUCLEOTIDE SEQUENCE</scope>
    <source>
        <strain evidence="1">IK1</strain>
    </source>
</reference>
<dbReference type="EMBL" id="UPXX01000027">
    <property type="protein sequence ID" value="VBB43854.1"/>
    <property type="molecule type" value="Genomic_DNA"/>
</dbReference>
<accession>A0A653A790</accession>